<evidence type="ECO:0000313" key="3">
    <source>
        <dbReference type="Proteomes" id="UP000799444"/>
    </source>
</evidence>
<keyword evidence="3" id="KW-1185">Reference proteome</keyword>
<comment type="caution">
    <text evidence="2">The sequence shown here is derived from an EMBL/GenBank/DDBJ whole genome shotgun (WGS) entry which is preliminary data.</text>
</comment>
<dbReference type="InterPro" id="IPR036388">
    <property type="entry name" value="WH-like_DNA-bd_sf"/>
</dbReference>
<evidence type="ECO:0000313" key="2">
    <source>
        <dbReference type="EMBL" id="KAF2735614.1"/>
    </source>
</evidence>
<dbReference type="InterPro" id="IPR036390">
    <property type="entry name" value="WH_DNA-bd_sf"/>
</dbReference>
<evidence type="ECO:0000256" key="1">
    <source>
        <dbReference type="SAM" id="MobiDB-lite"/>
    </source>
</evidence>
<dbReference type="Proteomes" id="UP000799444">
    <property type="component" value="Unassembled WGS sequence"/>
</dbReference>
<organism evidence="2 3">
    <name type="scientific">Polyplosphaeria fusca</name>
    <dbReference type="NCBI Taxonomy" id="682080"/>
    <lineage>
        <taxon>Eukaryota</taxon>
        <taxon>Fungi</taxon>
        <taxon>Dikarya</taxon>
        <taxon>Ascomycota</taxon>
        <taxon>Pezizomycotina</taxon>
        <taxon>Dothideomycetes</taxon>
        <taxon>Pleosporomycetidae</taxon>
        <taxon>Pleosporales</taxon>
        <taxon>Tetraplosphaeriaceae</taxon>
        <taxon>Polyplosphaeria</taxon>
    </lineage>
</organism>
<protein>
    <recommendedName>
        <fullName evidence="4">DNA-binding protein</fullName>
    </recommendedName>
</protein>
<dbReference type="SUPFAM" id="SSF46785">
    <property type="entry name" value="Winged helix' DNA-binding domain"/>
    <property type="match status" value="1"/>
</dbReference>
<reference evidence="2" key="1">
    <citation type="journal article" date="2020" name="Stud. Mycol.">
        <title>101 Dothideomycetes genomes: a test case for predicting lifestyles and emergence of pathogens.</title>
        <authorList>
            <person name="Haridas S."/>
            <person name="Albert R."/>
            <person name="Binder M."/>
            <person name="Bloem J."/>
            <person name="Labutti K."/>
            <person name="Salamov A."/>
            <person name="Andreopoulos B."/>
            <person name="Baker S."/>
            <person name="Barry K."/>
            <person name="Bills G."/>
            <person name="Bluhm B."/>
            <person name="Cannon C."/>
            <person name="Castanera R."/>
            <person name="Culley D."/>
            <person name="Daum C."/>
            <person name="Ezra D."/>
            <person name="Gonzalez J."/>
            <person name="Henrissat B."/>
            <person name="Kuo A."/>
            <person name="Liang C."/>
            <person name="Lipzen A."/>
            <person name="Lutzoni F."/>
            <person name="Magnuson J."/>
            <person name="Mondo S."/>
            <person name="Nolan M."/>
            <person name="Ohm R."/>
            <person name="Pangilinan J."/>
            <person name="Park H.-J."/>
            <person name="Ramirez L."/>
            <person name="Alfaro M."/>
            <person name="Sun H."/>
            <person name="Tritt A."/>
            <person name="Yoshinaga Y."/>
            <person name="Zwiers L.-H."/>
            <person name="Turgeon B."/>
            <person name="Goodwin S."/>
            <person name="Spatafora J."/>
            <person name="Crous P."/>
            <person name="Grigoriev I."/>
        </authorList>
    </citation>
    <scope>NUCLEOTIDE SEQUENCE</scope>
    <source>
        <strain evidence="2">CBS 125425</strain>
    </source>
</reference>
<proteinExistence type="predicted"/>
<dbReference type="OrthoDB" id="2410195at2759"/>
<feature type="region of interest" description="Disordered" evidence="1">
    <location>
        <begin position="122"/>
        <end position="142"/>
    </location>
</feature>
<dbReference type="Gene3D" id="1.10.10.10">
    <property type="entry name" value="Winged helix-like DNA-binding domain superfamily/Winged helix DNA-binding domain"/>
    <property type="match status" value="1"/>
</dbReference>
<dbReference type="AlphaFoldDB" id="A0A9P4V2H4"/>
<name>A0A9P4V2H4_9PLEO</name>
<gene>
    <name evidence="2" type="ORF">EJ04DRAFT_563300</name>
</gene>
<accession>A0A9P4V2H4</accession>
<dbReference type="EMBL" id="ML996134">
    <property type="protein sequence ID" value="KAF2735614.1"/>
    <property type="molecule type" value="Genomic_DNA"/>
</dbReference>
<sequence length="142" mass="15628">MEAKRNQLLSLLDEATRLAHELRQDPTADPAFQQKVTQKSKLLTRTLQTPMDQVWELFFQPHTLSITTTALDAGWLQALVSAGETGISSDQLATISGADRSLVRRMMRVLAAVQGSQWAVQPISPPGPPGTVLPSREARDRI</sequence>
<evidence type="ECO:0008006" key="4">
    <source>
        <dbReference type="Google" id="ProtNLM"/>
    </source>
</evidence>